<name>V9D0I8_9EURO</name>
<dbReference type="PANTHER" id="PTHR11985:SF15">
    <property type="entry name" value="GLYCEROL-3-PHOSPHATE DEHYDROGENASE, MITOCHONDRIAL"/>
    <property type="match status" value="1"/>
</dbReference>
<keyword evidence="15" id="KW-0472">Membrane</keyword>
<dbReference type="Gene3D" id="3.50.50.60">
    <property type="entry name" value="FAD/NAD(P)-binding domain"/>
    <property type="match status" value="1"/>
</dbReference>
<dbReference type="Proteomes" id="UP000030678">
    <property type="component" value="Unassembled WGS sequence"/>
</dbReference>
<sequence>MASRFSARRLLKPLAYGTGLAIVGTTGMYIAYRPRNVPGAESLAPKPPKRDENGDIIPPKFPYIKTRAEQIADLKKSSSAPSTEEYDLLVIGGGATGTGIALDAATRGLKVAMVERDDFSSGTSSKSTKLVHGGVRYLEKAVWNLDWNQYQLVREALKERKSFLYTAPHLSSWLPIMLPLQAWWQAPYFWAGSKFYDLLAGSEGIESSYFLPRSKALEAFPMLKKENLIGALVYYDGQHNDSRMNVSLAMTATLYGTTTVNHLEVTGLEKDASGKLTGARVRDLIADKDGQGASEEFTVKAKGIINATGPFCDAIRQMDAPGEKEIVAPSLGVHVVLPGYLSPQKMGLIDPSTSDGRVIFFLPWQGNTIAGTTDAPCAISQNPVAGEKDIEWILDEIRTYLTPDIDVRRSDILAAWSGIRPLVRDPNSKNTESLVRSHLVSVSDSGLLTCAGGKWTTYRQMAEEAVDKAIEVFKLQPKPVTYVPDLAGINGVDPSVRLLDGTCQTHRIRLVGAHGYSTTLFINLIQHFGLDMDVAKHLASDYGDRAWDVAALSAPTDNTEHYPLRGQRLSSLYPFVDGEVRYAVRSEYAQTAVDVLARRTRLSFLNAQAALHALPKVIDIMAEELSWNTQRKEAEWRDTVQFLASMGLPSDMLQITREQVLRGEMASSILAPAKGASKGAVPLKPTLEPASEAHGPLP</sequence>
<dbReference type="EC" id="1.1.5.3" evidence="4 13"/>
<protein>
    <recommendedName>
        <fullName evidence="4 13">Glycerol-3-phosphate dehydrogenase</fullName>
        <ecNumber evidence="4 13">1.1.5.3</ecNumber>
    </recommendedName>
</protein>
<dbReference type="OrthoDB" id="264015at2759"/>
<dbReference type="InterPro" id="IPR036188">
    <property type="entry name" value="FAD/NAD-bd_sf"/>
</dbReference>
<feature type="region of interest" description="Disordered" evidence="14">
    <location>
        <begin position="675"/>
        <end position="698"/>
    </location>
</feature>
<evidence type="ECO:0000256" key="9">
    <source>
        <dbReference type="ARBA" id="ARBA00022837"/>
    </source>
</evidence>
<dbReference type="Gene3D" id="3.30.9.10">
    <property type="entry name" value="D-Amino Acid Oxidase, subunit A, domain 2"/>
    <property type="match status" value="1"/>
</dbReference>
<evidence type="ECO:0000256" key="10">
    <source>
        <dbReference type="ARBA" id="ARBA00022946"/>
    </source>
</evidence>
<dbReference type="Pfam" id="PF01266">
    <property type="entry name" value="DAO"/>
    <property type="match status" value="1"/>
</dbReference>
<dbReference type="PRINTS" id="PR01001">
    <property type="entry name" value="FADG3PDH"/>
</dbReference>
<evidence type="ECO:0000313" key="18">
    <source>
        <dbReference type="EMBL" id="ETI20424.1"/>
    </source>
</evidence>
<dbReference type="FunFam" id="3.30.9.10:FF:000001">
    <property type="entry name" value="Glycerol-3-phosphate dehydrogenase"/>
    <property type="match status" value="1"/>
</dbReference>
<feature type="transmembrane region" description="Helical" evidence="15">
    <location>
        <begin position="14"/>
        <end position="32"/>
    </location>
</feature>
<evidence type="ECO:0000256" key="1">
    <source>
        <dbReference type="ARBA" id="ARBA00001974"/>
    </source>
</evidence>
<evidence type="ECO:0000256" key="4">
    <source>
        <dbReference type="ARBA" id="ARBA00013029"/>
    </source>
</evidence>
<evidence type="ECO:0000256" key="15">
    <source>
        <dbReference type="SAM" id="Phobius"/>
    </source>
</evidence>
<dbReference type="FunFam" id="1.10.8.870:FF:000001">
    <property type="entry name" value="Glycerol-3-phosphate dehydrogenase"/>
    <property type="match status" value="1"/>
</dbReference>
<keyword evidence="5 13" id="KW-0285">Flavoprotein</keyword>
<feature type="domain" description="Alpha-glycerophosphate oxidase C-terminal" evidence="17">
    <location>
        <begin position="503"/>
        <end position="632"/>
    </location>
</feature>
<evidence type="ECO:0000259" key="16">
    <source>
        <dbReference type="Pfam" id="PF01266"/>
    </source>
</evidence>
<keyword evidence="12" id="KW-0496">Mitochondrion</keyword>
<dbReference type="SUPFAM" id="SSF51905">
    <property type="entry name" value="FAD/NAD(P)-binding domain"/>
    <property type="match status" value="1"/>
</dbReference>
<proteinExistence type="inferred from homology"/>
<comment type="catalytic activity">
    <reaction evidence="13">
        <text>a quinone + sn-glycerol 3-phosphate = dihydroxyacetone phosphate + a quinol</text>
        <dbReference type="Rhea" id="RHEA:18977"/>
        <dbReference type="ChEBI" id="CHEBI:24646"/>
        <dbReference type="ChEBI" id="CHEBI:57597"/>
        <dbReference type="ChEBI" id="CHEBI:57642"/>
        <dbReference type="ChEBI" id="CHEBI:132124"/>
        <dbReference type="EC" id="1.1.5.3"/>
    </reaction>
</comment>
<evidence type="ECO:0000256" key="12">
    <source>
        <dbReference type="ARBA" id="ARBA00023128"/>
    </source>
</evidence>
<dbReference type="PANTHER" id="PTHR11985">
    <property type="entry name" value="GLYCEROL-3-PHOSPHATE DEHYDROGENASE"/>
    <property type="match status" value="1"/>
</dbReference>
<dbReference type="PROSITE" id="PS00978">
    <property type="entry name" value="FAD_G3PDH_2"/>
    <property type="match status" value="1"/>
</dbReference>
<keyword evidence="7" id="KW-0677">Repeat</keyword>
<evidence type="ECO:0000256" key="11">
    <source>
        <dbReference type="ARBA" id="ARBA00023002"/>
    </source>
</evidence>
<dbReference type="GO" id="GO:0005739">
    <property type="term" value="C:mitochondrion"/>
    <property type="evidence" value="ECO:0007669"/>
    <property type="project" value="UniProtKB-SubCell"/>
</dbReference>
<evidence type="ECO:0000256" key="13">
    <source>
        <dbReference type="RuleBase" id="RU361217"/>
    </source>
</evidence>
<keyword evidence="15" id="KW-0812">Transmembrane</keyword>
<keyword evidence="9" id="KW-0106">Calcium</keyword>
<dbReference type="GO" id="GO:0004368">
    <property type="term" value="F:glycerol-3-phosphate dehydrogenase (quinone) activity"/>
    <property type="evidence" value="ECO:0007669"/>
    <property type="project" value="UniProtKB-EC"/>
</dbReference>
<evidence type="ECO:0000256" key="8">
    <source>
        <dbReference type="ARBA" id="ARBA00022827"/>
    </source>
</evidence>
<evidence type="ECO:0000313" key="19">
    <source>
        <dbReference type="Proteomes" id="UP000030678"/>
    </source>
</evidence>
<comment type="subcellular location">
    <subcellularLocation>
        <location evidence="2">Mitochondrion</location>
    </subcellularLocation>
</comment>
<dbReference type="GO" id="GO:0046872">
    <property type="term" value="F:metal ion binding"/>
    <property type="evidence" value="ECO:0007669"/>
    <property type="project" value="UniProtKB-KW"/>
</dbReference>
<organism evidence="18 19">
    <name type="scientific">Cladophialophora carrionii CBS 160.54</name>
    <dbReference type="NCBI Taxonomy" id="1279043"/>
    <lineage>
        <taxon>Eukaryota</taxon>
        <taxon>Fungi</taxon>
        <taxon>Dikarya</taxon>
        <taxon>Ascomycota</taxon>
        <taxon>Pezizomycotina</taxon>
        <taxon>Eurotiomycetes</taxon>
        <taxon>Chaetothyriomycetidae</taxon>
        <taxon>Chaetothyriales</taxon>
        <taxon>Herpotrichiellaceae</taxon>
        <taxon>Cladophialophora</taxon>
    </lineage>
</organism>
<dbReference type="SUPFAM" id="SSF54373">
    <property type="entry name" value="FAD-linked reductases, C-terminal domain"/>
    <property type="match status" value="1"/>
</dbReference>
<dbReference type="EMBL" id="KB822708">
    <property type="protein sequence ID" value="ETI20424.1"/>
    <property type="molecule type" value="Genomic_DNA"/>
</dbReference>
<feature type="domain" description="FAD dependent oxidoreductase" evidence="16">
    <location>
        <begin position="87"/>
        <end position="459"/>
    </location>
</feature>
<dbReference type="AlphaFoldDB" id="V9D0I8"/>
<dbReference type="RefSeq" id="XP_008730992.1">
    <property type="nucleotide sequence ID" value="XM_008732770.1"/>
</dbReference>
<comment type="cofactor">
    <cofactor evidence="1 13">
        <name>FAD</name>
        <dbReference type="ChEBI" id="CHEBI:57692"/>
    </cofactor>
</comment>
<keyword evidence="10" id="KW-0809">Transit peptide</keyword>
<evidence type="ECO:0000256" key="3">
    <source>
        <dbReference type="ARBA" id="ARBA00007330"/>
    </source>
</evidence>
<evidence type="ECO:0000256" key="7">
    <source>
        <dbReference type="ARBA" id="ARBA00022737"/>
    </source>
</evidence>
<dbReference type="GeneID" id="19986952"/>
<keyword evidence="8" id="KW-0274">FAD</keyword>
<evidence type="ECO:0000256" key="5">
    <source>
        <dbReference type="ARBA" id="ARBA00022630"/>
    </source>
</evidence>
<keyword evidence="6" id="KW-0479">Metal-binding</keyword>
<evidence type="ECO:0000259" key="17">
    <source>
        <dbReference type="Pfam" id="PF16901"/>
    </source>
</evidence>
<evidence type="ECO:0000256" key="2">
    <source>
        <dbReference type="ARBA" id="ARBA00004173"/>
    </source>
</evidence>
<evidence type="ECO:0000256" key="6">
    <source>
        <dbReference type="ARBA" id="ARBA00022723"/>
    </source>
</evidence>
<dbReference type="GO" id="GO:0006072">
    <property type="term" value="P:glycerol-3-phosphate metabolic process"/>
    <property type="evidence" value="ECO:0007669"/>
    <property type="project" value="UniProtKB-UniRule"/>
</dbReference>
<dbReference type="Pfam" id="PF16901">
    <property type="entry name" value="DAO_C"/>
    <property type="match status" value="1"/>
</dbReference>
<dbReference type="InterPro" id="IPR031656">
    <property type="entry name" value="DAO_C"/>
</dbReference>
<dbReference type="HOGENOM" id="CLU_015740_4_1_1"/>
<keyword evidence="11 13" id="KW-0560">Oxidoreductase</keyword>
<reference evidence="18 19" key="1">
    <citation type="submission" date="2013-03" db="EMBL/GenBank/DDBJ databases">
        <title>The Genome Sequence of Cladophialophora carrionii CBS 160.54.</title>
        <authorList>
            <consortium name="The Broad Institute Genomics Platform"/>
            <person name="Cuomo C."/>
            <person name="de Hoog S."/>
            <person name="Gorbushina A."/>
            <person name="Walker B."/>
            <person name="Young S.K."/>
            <person name="Zeng Q."/>
            <person name="Gargeya S."/>
            <person name="Fitzgerald M."/>
            <person name="Haas B."/>
            <person name="Abouelleil A."/>
            <person name="Allen A.W."/>
            <person name="Alvarado L."/>
            <person name="Arachchi H.M."/>
            <person name="Berlin A.M."/>
            <person name="Chapman S.B."/>
            <person name="Gainer-Dewar J."/>
            <person name="Goldberg J."/>
            <person name="Griggs A."/>
            <person name="Gujja S."/>
            <person name="Hansen M."/>
            <person name="Howarth C."/>
            <person name="Imamovic A."/>
            <person name="Ireland A."/>
            <person name="Larimer J."/>
            <person name="McCowan C."/>
            <person name="Murphy C."/>
            <person name="Pearson M."/>
            <person name="Poon T.W."/>
            <person name="Priest M."/>
            <person name="Roberts A."/>
            <person name="Saif S."/>
            <person name="Shea T."/>
            <person name="Sisk P."/>
            <person name="Sykes S."/>
            <person name="Wortman J."/>
            <person name="Nusbaum C."/>
            <person name="Birren B."/>
        </authorList>
    </citation>
    <scope>NUCLEOTIDE SEQUENCE [LARGE SCALE GENOMIC DNA]</scope>
    <source>
        <strain evidence="18 19">CBS 160.54</strain>
    </source>
</reference>
<feature type="region of interest" description="Disordered" evidence="14">
    <location>
        <begin position="39"/>
        <end position="58"/>
    </location>
</feature>
<dbReference type="InterPro" id="IPR000447">
    <property type="entry name" value="G3P_DH_FAD-dep"/>
</dbReference>
<comment type="similarity">
    <text evidence="3 13">Belongs to the FAD-dependent glycerol-3-phosphate dehydrogenase family.</text>
</comment>
<gene>
    <name evidence="18" type="ORF">G647_08459</name>
</gene>
<dbReference type="PROSITE" id="PS00977">
    <property type="entry name" value="FAD_G3PDH_1"/>
    <property type="match status" value="1"/>
</dbReference>
<dbReference type="VEuPathDB" id="FungiDB:G647_08459"/>
<keyword evidence="15" id="KW-1133">Transmembrane helix</keyword>
<accession>V9D0I8</accession>
<dbReference type="InterPro" id="IPR006076">
    <property type="entry name" value="FAD-dep_OxRdtase"/>
</dbReference>
<dbReference type="InterPro" id="IPR038299">
    <property type="entry name" value="DAO_C_sf"/>
</dbReference>
<evidence type="ECO:0000256" key="14">
    <source>
        <dbReference type="SAM" id="MobiDB-lite"/>
    </source>
</evidence>
<dbReference type="Gene3D" id="1.10.8.870">
    <property type="entry name" value="Alpha-glycerophosphate oxidase, cap domain"/>
    <property type="match status" value="1"/>
</dbReference>